<dbReference type="InterPro" id="IPR000847">
    <property type="entry name" value="LysR_HTH_N"/>
</dbReference>
<evidence type="ECO:0000259" key="5">
    <source>
        <dbReference type="PROSITE" id="PS50931"/>
    </source>
</evidence>
<accession>A0A8J7IXV2</accession>
<evidence type="ECO:0000256" key="4">
    <source>
        <dbReference type="ARBA" id="ARBA00023163"/>
    </source>
</evidence>
<keyword evidence="4" id="KW-0804">Transcription</keyword>
<dbReference type="SUPFAM" id="SSF46785">
    <property type="entry name" value="Winged helix' DNA-binding domain"/>
    <property type="match status" value="1"/>
</dbReference>
<keyword evidence="3" id="KW-0238">DNA-binding</keyword>
<gene>
    <name evidence="6" type="ORF">H1D41_10915</name>
</gene>
<keyword evidence="7" id="KW-1185">Reference proteome</keyword>
<dbReference type="Gene3D" id="1.10.10.10">
    <property type="entry name" value="Winged helix-like DNA-binding domain superfamily/Winged helix DNA-binding domain"/>
    <property type="match status" value="1"/>
</dbReference>
<dbReference type="AlphaFoldDB" id="A0A8J7IXV2"/>
<evidence type="ECO:0000256" key="3">
    <source>
        <dbReference type="ARBA" id="ARBA00023125"/>
    </source>
</evidence>
<dbReference type="InterPro" id="IPR036390">
    <property type="entry name" value="WH_DNA-bd_sf"/>
</dbReference>
<dbReference type="GO" id="GO:0003700">
    <property type="term" value="F:DNA-binding transcription factor activity"/>
    <property type="evidence" value="ECO:0007669"/>
    <property type="project" value="InterPro"/>
</dbReference>
<evidence type="ECO:0000256" key="1">
    <source>
        <dbReference type="ARBA" id="ARBA00009437"/>
    </source>
</evidence>
<dbReference type="Pfam" id="PF03466">
    <property type="entry name" value="LysR_substrate"/>
    <property type="match status" value="1"/>
</dbReference>
<dbReference type="SUPFAM" id="SSF53850">
    <property type="entry name" value="Periplasmic binding protein-like II"/>
    <property type="match status" value="1"/>
</dbReference>
<dbReference type="Gene3D" id="3.40.190.10">
    <property type="entry name" value="Periplasmic binding protein-like II"/>
    <property type="match status" value="2"/>
</dbReference>
<dbReference type="PANTHER" id="PTHR30118:SF15">
    <property type="entry name" value="TRANSCRIPTIONAL REGULATORY PROTEIN"/>
    <property type="match status" value="1"/>
</dbReference>
<comment type="caution">
    <text evidence="6">The sequence shown here is derived from an EMBL/GenBank/DDBJ whole genome shotgun (WGS) entry which is preliminary data.</text>
</comment>
<sequence>MNKHRLHSLSLQDLSVFIAVTELGSVGNAAKAHGISQPSASYALDKMRRVYDDELLIRSGGITRLTPLGQSIVDKGKPVLADFLEVRPALQFDPTTSTRNFTVIGFSSHLLGPYKRLIDALKQRAPNITFSYHYARWDSINDQLMDEADLYLGIALPEHPETQSKPLAAYSVVLCYDAESRPPPRTVEDVVNAEYVQLRSGSPHSNNIVDAWLIKNGYSPREFRYTVSDSAVLSEIVRGTDILISASTLVHEDIFSDLAAVPFPADLGDLPYELRWSRHRDKDPALLWLIDLVTELADD</sequence>
<dbReference type="InterPro" id="IPR036388">
    <property type="entry name" value="WH-like_DNA-bd_sf"/>
</dbReference>
<feature type="domain" description="HTH lysR-type" evidence="5">
    <location>
        <begin position="9"/>
        <end position="66"/>
    </location>
</feature>
<dbReference type="RefSeq" id="WP_228848937.1">
    <property type="nucleotide sequence ID" value="NZ_JADCKQ010000007.1"/>
</dbReference>
<dbReference type="Proteomes" id="UP000640583">
    <property type="component" value="Unassembled WGS sequence"/>
</dbReference>
<organism evidence="6 7">
    <name type="scientific">Halocynthiibacter styelae</name>
    <dbReference type="NCBI Taxonomy" id="2761955"/>
    <lineage>
        <taxon>Bacteria</taxon>
        <taxon>Pseudomonadati</taxon>
        <taxon>Pseudomonadota</taxon>
        <taxon>Alphaproteobacteria</taxon>
        <taxon>Rhodobacterales</taxon>
        <taxon>Paracoccaceae</taxon>
        <taxon>Halocynthiibacter</taxon>
    </lineage>
</organism>
<evidence type="ECO:0000313" key="6">
    <source>
        <dbReference type="EMBL" id="MBI1494149.1"/>
    </source>
</evidence>
<proteinExistence type="inferred from homology"/>
<dbReference type="EMBL" id="JADCKQ010000007">
    <property type="protein sequence ID" value="MBI1494149.1"/>
    <property type="molecule type" value="Genomic_DNA"/>
</dbReference>
<comment type="similarity">
    <text evidence="1">Belongs to the LysR transcriptional regulatory family.</text>
</comment>
<evidence type="ECO:0000256" key="2">
    <source>
        <dbReference type="ARBA" id="ARBA00023015"/>
    </source>
</evidence>
<dbReference type="PROSITE" id="PS50931">
    <property type="entry name" value="HTH_LYSR"/>
    <property type="match status" value="1"/>
</dbReference>
<dbReference type="InterPro" id="IPR050389">
    <property type="entry name" value="LysR-type_TF"/>
</dbReference>
<dbReference type="PANTHER" id="PTHR30118">
    <property type="entry name" value="HTH-TYPE TRANSCRIPTIONAL REGULATOR LEUO-RELATED"/>
    <property type="match status" value="1"/>
</dbReference>
<dbReference type="Pfam" id="PF00126">
    <property type="entry name" value="HTH_1"/>
    <property type="match status" value="1"/>
</dbReference>
<keyword evidence="2" id="KW-0805">Transcription regulation</keyword>
<protein>
    <submittedName>
        <fullName evidence="6">LysR family transcriptional regulator</fullName>
    </submittedName>
</protein>
<name>A0A8J7IXV2_9RHOB</name>
<evidence type="ECO:0000313" key="7">
    <source>
        <dbReference type="Proteomes" id="UP000640583"/>
    </source>
</evidence>
<reference evidence="6" key="1">
    <citation type="submission" date="2020-10" db="EMBL/GenBank/DDBJ databases">
        <title>Paenihalocynthiibacter styelae gen. nov., sp. nov., isolated from stalked sea squirt Styela clava.</title>
        <authorList>
            <person name="Kim Y.-O."/>
            <person name="Yoon J.-H."/>
        </authorList>
    </citation>
    <scope>NUCLEOTIDE SEQUENCE</scope>
    <source>
        <strain evidence="6">MYP1-1</strain>
    </source>
</reference>
<dbReference type="InterPro" id="IPR005119">
    <property type="entry name" value="LysR_subst-bd"/>
</dbReference>
<dbReference type="GO" id="GO:0003677">
    <property type="term" value="F:DNA binding"/>
    <property type="evidence" value="ECO:0007669"/>
    <property type="project" value="UniProtKB-KW"/>
</dbReference>